<dbReference type="RefSeq" id="WP_189640472.1">
    <property type="nucleotide sequence ID" value="NZ_BMZF01000004.1"/>
</dbReference>
<dbReference type="Pfam" id="PF00565">
    <property type="entry name" value="SNase"/>
    <property type="match status" value="1"/>
</dbReference>
<dbReference type="SUPFAM" id="SSF50199">
    <property type="entry name" value="Staphylococcal nuclease"/>
    <property type="match status" value="1"/>
</dbReference>
<keyword evidence="1" id="KW-0812">Transmembrane</keyword>
<organism evidence="3 4">
    <name type="scientific">Paramylibacter ulvae</name>
    <dbReference type="NCBI Taxonomy" id="1651968"/>
    <lineage>
        <taxon>Bacteria</taxon>
        <taxon>Pseudomonadati</taxon>
        <taxon>Pseudomonadota</taxon>
        <taxon>Alphaproteobacteria</taxon>
        <taxon>Rhodobacterales</taxon>
        <taxon>Paracoccaceae</taxon>
        <taxon>Paramylibacter</taxon>
    </lineage>
</organism>
<gene>
    <name evidence="3" type="ORF">GCM10008927_18980</name>
</gene>
<keyword evidence="1" id="KW-1133">Transmembrane helix</keyword>
<evidence type="ECO:0000313" key="4">
    <source>
        <dbReference type="Proteomes" id="UP000634455"/>
    </source>
</evidence>
<evidence type="ECO:0000259" key="2">
    <source>
        <dbReference type="Pfam" id="PF00565"/>
    </source>
</evidence>
<feature type="transmembrane region" description="Helical" evidence="1">
    <location>
        <begin position="12"/>
        <end position="31"/>
    </location>
</feature>
<dbReference type="InterPro" id="IPR016071">
    <property type="entry name" value="Staphylococal_nuclease_OB-fold"/>
</dbReference>
<evidence type="ECO:0000313" key="3">
    <source>
        <dbReference type="EMBL" id="GHA53380.1"/>
    </source>
</evidence>
<dbReference type="InterPro" id="IPR035437">
    <property type="entry name" value="SNase_OB-fold_sf"/>
</dbReference>
<reference evidence="4" key="1">
    <citation type="journal article" date="2019" name="Int. J. Syst. Evol. Microbiol.">
        <title>The Global Catalogue of Microorganisms (GCM) 10K type strain sequencing project: providing services to taxonomists for standard genome sequencing and annotation.</title>
        <authorList>
            <consortium name="The Broad Institute Genomics Platform"/>
            <consortium name="The Broad Institute Genome Sequencing Center for Infectious Disease"/>
            <person name="Wu L."/>
            <person name="Ma J."/>
        </authorList>
    </citation>
    <scope>NUCLEOTIDE SEQUENCE [LARGE SCALE GENOMIC DNA]</scope>
    <source>
        <strain evidence="4">KCTC 32465</strain>
    </source>
</reference>
<keyword evidence="4" id="KW-1185">Reference proteome</keyword>
<accession>A0ABQ3D7A0</accession>
<dbReference type="PROSITE" id="PS01123">
    <property type="entry name" value="TNASE_1"/>
    <property type="match status" value="1"/>
</dbReference>
<dbReference type="Gene3D" id="2.40.50.90">
    <property type="match status" value="1"/>
</dbReference>
<evidence type="ECO:0000256" key="1">
    <source>
        <dbReference type="SAM" id="Phobius"/>
    </source>
</evidence>
<dbReference type="EMBL" id="BMZF01000004">
    <property type="protein sequence ID" value="GHA53380.1"/>
    <property type="molecule type" value="Genomic_DNA"/>
</dbReference>
<sequence>MLRHAFYRWRSGIYLWLGIAVFALVILPRIGDVVIGYLKPTTGCSITAIVDGDTISIDCENADETRARIVGLDTPELASECFDEWILAQRAKWFLRWRIWTANHIETQTQGRDKYRRQLVRVKIDGTDIATSMINARLARPYDGGRRSGWCDN</sequence>
<dbReference type="Proteomes" id="UP000634455">
    <property type="component" value="Unassembled WGS sequence"/>
</dbReference>
<proteinExistence type="predicted"/>
<name>A0ABQ3D7A0_9RHOB</name>
<dbReference type="InterPro" id="IPR002071">
    <property type="entry name" value="Thermonucl_AS"/>
</dbReference>
<comment type="caution">
    <text evidence="3">The sequence shown here is derived from an EMBL/GenBank/DDBJ whole genome shotgun (WGS) entry which is preliminary data.</text>
</comment>
<protein>
    <recommendedName>
        <fullName evidence="2">TNase-like domain-containing protein</fullName>
    </recommendedName>
</protein>
<keyword evidence="1" id="KW-0472">Membrane</keyword>
<feature type="domain" description="TNase-like" evidence="2">
    <location>
        <begin position="67"/>
        <end position="142"/>
    </location>
</feature>